<reference evidence="2 3" key="1">
    <citation type="journal article" date="2014" name="Int. J. Syst. Evol. Microbiol.">
        <title>Complete genome sequence of Corynebacterium casei LMG S-19264T (=DSM 44701T), isolated from a smear-ripened cheese.</title>
        <authorList>
            <consortium name="US DOE Joint Genome Institute (JGI-PGF)"/>
            <person name="Walter F."/>
            <person name="Albersmeier A."/>
            <person name="Kalinowski J."/>
            <person name="Ruckert C."/>
        </authorList>
    </citation>
    <scope>NUCLEOTIDE SEQUENCE [LARGE SCALE GENOMIC DNA]</scope>
    <source>
        <strain evidence="2 3">CGMCC 1.16330</strain>
    </source>
</reference>
<proteinExistence type="predicted"/>
<protein>
    <submittedName>
        <fullName evidence="2">Uncharacterized protein</fullName>
    </submittedName>
</protein>
<accession>A0A8J3ECA4</accession>
<evidence type="ECO:0000313" key="3">
    <source>
        <dbReference type="Proteomes" id="UP000597507"/>
    </source>
</evidence>
<keyword evidence="3" id="KW-1185">Reference proteome</keyword>
<organism evidence="2 3">
    <name type="scientific">Caldovatus sediminis</name>
    <dbReference type="NCBI Taxonomy" id="2041189"/>
    <lineage>
        <taxon>Bacteria</taxon>
        <taxon>Pseudomonadati</taxon>
        <taxon>Pseudomonadota</taxon>
        <taxon>Alphaproteobacteria</taxon>
        <taxon>Acetobacterales</taxon>
        <taxon>Roseomonadaceae</taxon>
        <taxon>Caldovatus</taxon>
    </lineage>
</organism>
<comment type="caution">
    <text evidence="2">The sequence shown here is derived from an EMBL/GenBank/DDBJ whole genome shotgun (WGS) entry which is preliminary data.</text>
</comment>
<feature type="region of interest" description="Disordered" evidence="1">
    <location>
        <begin position="1"/>
        <end position="21"/>
    </location>
</feature>
<name>A0A8J3ECA4_9PROT</name>
<dbReference type="Proteomes" id="UP000597507">
    <property type="component" value="Unassembled WGS sequence"/>
</dbReference>
<dbReference type="RefSeq" id="WP_188900085.1">
    <property type="nucleotide sequence ID" value="NZ_BMKS01000005.1"/>
</dbReference>
<dbReference type="AlphaFoldDB" id="A0A8J3ECA4"/>
<sequence>MPTVLALGARPEGPQSPEPDEEIGVALLPIPSLLRGLREGAVQPSTRVASILLALAAAGRVSF</sequence>
<dbReference type="EMBL" id="BMKS01000005">
    <property type="protein sequence ID" value="GGG33771.1"/>
    <property type="molecule type" value="Genomic_DNA"/>
</dbReference>
<evidence type="ECO:0000256" key="1">
    <source>
        <dbReference type="SAM" id="MobiDB-lite"/>
    </source>
</evidence>
<gene>
    <name evidence="2" type="ORF">GCM10010964_22130</name>
</gene>
<evidence type="ECO:0000313" key="2">
    <source>
        <dbReference type="EMBL" id="GGG33771.1"/>
    </source>
</evidence>